<keyword evidence="7" id="KW-0378">Hydrolase</keyword>
<comment type="subcellular location">
    <subcellularLocation>
        <location evidence="2">Cell membrane</location>
        <topology evidence="2">Multi-pass membrane protein</topology>
    </subcellularLocation>
</comment>
<evidence type="ECO:0000313" key="16">
    <source>
        <dbReference type="Proteomes" id="UP001500253"/>
    </source>
</evidence>
<dbReference type="Pfam" id="PF01435">
    <property type="entry name" value="Peptidase_M48"/>
    <property type="match status" value="1"/>
</dbReference>
<accession>A0ABN3H5Y3</accession>
<feature type="region of interest" description="Disordered" evidence="12">
    <location>
        <begin position="401"/>
        <end position="496"/>
    </location>
</feature>
<evidence type="ECO:0000256" key="7">
    <source>
        <dbReference type="ARBA" id="ARBA00022801"/>
    </source>
</evidence>
<sequence length="795" mass="82847">MIAAIAAARAVLALVLLAVFYALVALLVLLWLAFLVLGLWSAGVPESTAPPTSVIVACAAFAPIVAGMVWAVVRTARPAAPPEDTVWVSRRRAPALWAAVEELAVGVGTAPPDAIRLTTEVNASVTEDATFLGLMPGRRTLYLGLPLVVGLPPAELRAVLAHELGHFSRRHSRFGALAHRGTVGLAAALEAIISAAAANNLVRTYAGGPLLLLRGYTLLFRRLTRPVRRRQEIEADREAARVAGARTVADALRSAAALEVAWLEFVGGFLTPVRRAEGRVPDDPFRVFAHMVEAPELREPLAALRARATERPADRDDPHPDLATRLSCLARLPDRPPRAGADRFAEPLDVPSGYAVALGRTLHPGGRTAASVPWREWLRLLAEHRATRLLRPLAEAVRTVEEAAGRPGDGPGPLPGNPLGELPGKPLGEPPGSLTGSLAGSLLGEPPGPLPGPPGSLAGSPLGKPPGEQPGPVPGPPLGKPPGEQPGPVPGPPLGEMSVQRVLRLLDSGRRMPLARALGSRVPPTEGAAPGGRDPLGLLAEALYVLIGAHLVARGSAHWTMHWTGPGTLVPPEGIAPETIRDWADAAVRLPGQTQRLRLHLAALGLDERAPLPGFAGAAGAGVRERAPEWAPERAEQTGAWPSRPQIRITPGVDAPARRRISGIQVLALTVLLGLTAVTWLLWANREERPYPGTGWQRVNPTSTYDPAGGTSAGLSGGGTSAGLPDGGTSAGLPDAGTSAGLPDGGLPDGGVAGGVSPWPDPIPSYRLPTAPEWTPGPSLGPSFHTRSLVPRLTP</sequence>
<evidence type="ECO:0000256" key="6">
    <source>
        <dbReference type="ARBA" id="ARBA00022723"/>
    </source>
</evidence>
<evidence type="ECO:0000259" key="14">
    <source>
        <dbReference type="Pfam" id="PF01435"/>
    </source>
</evidence>
<dbReference type="EMBL" id="BAAASD010000053">
    <property type="protein sequence ID" value="GAA2370143.1"/>
    <property type="molecule type" value="Genomic_DNA"/>
</dbReference>
<feature type="compositionally biased region" description="Pro residues" evidence="12">
    <location>
        <begin position="463"/>
        <end position="493"/>
    </location>
</feature>
<keyword evidence="10" id="KW-0482">Metalloprotease</keyword>
<evidence type="ECO:0000256" key="3">
    <source>
        <dbReference type="ARBA" id="ARBA00022475"/>
    </source>
</evidence>
<evidence type="ECO:0000256" key="5">
    <source>
        <dbReference type="ARBA" id="ARBA00022692"/>
    </source>
</evidence>
<evidence type="ECO:0000256" key="9">
    <source>
        <dbReference type="ARBA" id="ARBA00022989"/>
    </source>
</evidence>
<keyword evidence="6" id="KW-0479">Metal-binding</keyword>
<keyword evidence="11 13" id="KW-0472">Membrane</keyword>
<feature type="region of interest" description="Disordered" evidence="12">
    <location>
        <begin position="694"/>
        <end position="795"/>
    </location>
</feature>
<dbReference type="InterPro" id="IPR050083">
    <property type="entry name" value="HtpX_protease"/>
</dbReference>
<protein>
    <recommendedName>
        <fullName evidence="14">Peptidase M48 domain-containing protein</fullName>
    </recommendedName>
</protein>
<comment type="cofactor">
    <cofactor evidence="1">
        <name>Zn(2+)</name>
        <dbReference type="ChEBI" id="CHEBI:29105"/>
    </cofactor>
</comment>
<feature type="transmembrane region" description="Helical" evidence="13">
    <location>
        <begin position="666"/>
        <end position="683"/>
    </location>
</feature>
<dbReference type="PANTHER" id="PTHR43221">
    <property type="entry name" value="PROTEASE HTPX"/>
    <property type="match status" value="1"/>
</dbReference>
<evidence type="ECO:0000256" key="11">
    <source>
        <dbReference type="ARBA" id="ARBA00023136"/>
    </source>
</evidence>
<dbReference type="Gene3D" id="3.30.2010.10">
    <property type="entry name" value="Metalloproteases ('zincins'), catalytic domain"/>
    <property type="match status" value="1"/>
</dbReference>
<evidence type="ECO:0000313" key="15">
    <source>
        <dbReference type="EMBL" id="GAA2370143.1"/>
    </source>
</evidence>
<dbReference type="CDD" id="cd07328">
    <property type="entry name" value="M48_Ste24p_like"/>
    <property type="match status" value="1"/>
</dbReference>
<keyword evidence="5 13" id="KW-0812">Transmembrane</keyword>
<reference evidence="15 16" key="1">
    <citation type="journal article" date="2019" name="Int. J. Syst. Evol. Microbiol.">
        <title>The Global Catalogue of Microorganisms (GCM) 10K type strain sequencing project: providing services to taxonomists for standard genome sequencing and annotation.</title>
        <authorList>
            <consortium name="The Broad Institute Genomics Platform"/>
            <consortium name="The Broad Institute Genome Sequencing Center for Infectious Disease"/>
            <person name="Wu L."/>
            <person name="Ma J."/>
        </authorList>
    </citation>
    <scope>NUCLEOTIDE SEQUENCE [LARGE SCALE GENOMIC DNA]</scope>
    <source>
        <strain evidence="15 16">JCM 4316</strain>
    </source>
</reference>
<keyword evidence="8" id="KW-0862">Zinc</keyword>
<organism evidence="15 16">
    <name type="scientific">Streptomyces cuspidosporus</name>
    <dbReference type="NCBI Taxonomy" id="66882"/>
    <lineage>
        <taxon>Bacteria</taxon>
        <taxon>Bacillati</taxon>
        <taxon>Actinomycetota</taxon>
        <taxon>Actinomycetes</taxon>
        <taxon>Kitasatosporales</taxon>
        <taxon>Streptomycetaceae</taxon>
        <taxon>Streptomyces</taxon>
    </lineage>
</organism>
<dbReference type="RefSeq" id="WP_346178760.1">
    <property type="nucleotide sequence ID" value="NZ_BAAASD010000053.1"/>
</dbReference>
<dbReference type="InterPro" id="IPR001915">
    <property type="entry name" value="Peptidase_M48"/>
</dbReference>
<comment type="caution">
    <text evidence="15">The sequence shown here is derived from an EMBL/GenBank/DDBJ whole genome shotgun (WGS) entry which is preliminary data.</text>
</comment>
<feature type="transmembrane region" description="Helical" evidence="13">
    <location>
        <begin position="52"/>
        <end position="73"/>
    </location>
</feature>
<name>A0ABN3H5Y3_9ACTN</name>
<feature type="compositionally biased region" description="Gly residues" evidence="12">
    <location>
        <begin position="711"/>
        <end position="730"/>
    </location>
</feature>
<evidence type="ECO:0000256" key="1">
    <source>
        <dbReference type="ARBA" id="ARBA00001947"/>
    </source>
</evidence>
<feature type="transmembrane region" description="Helical" evidence="13">
    <location>
        <begin position="177"/>
        <end position="198"/>
    </location>
</feature>
<keyword evidence="4" id="KW-0645">Protease</keyword>
<evidence type="ECO:0000256" key="4">
    <source>
        <dbReference type="ARBA" id="ARBA00022670"/>
    </source>
</evidence>
<feature type="transmembrane region" description="Helical" evidence="13">
    <location>
        <begin position="12"/>
        <end position="40"/>
    </location>
</feature>
<evidence type="ECO:0000256" key="8">
    <source>
        <dbReference type="ARBA" id="ARBA00022833"/>
    </source>
</evidence>
<evidence type="ECO:0000256" key="10">
    <source>
        <dbReference type="ARBA" id="ARBA00023049"/>
    </source>
</evidence>
<keyword evidence="16" id="KW-1185">Reference proteome</keyword>
<keyword evidence="3" id="KW-1003">Cell membrane</keyword>
<feature type="domain" description="Peptidase M48" evidence="14">
    <location>
        <begin position="98"/>
        <end position="329"/>
    </location>
</feature>
<feature type="compositionally biased region" description="Low complexity" evidence="12">
    <location>
        <begin position="417"/>
        <end position="445"/>
    </location>
</feature>
<proteinExistence type="predicted"/>
<evidence type="ECO:0000256" key="2">
    <source>
        <dbReference type="ARBA" id="ARBA00004651"/>
    </source>
</evidence>
<feature type="compositionally biased region" description="Gly residues" evidence="12">
    <location>
        <begin position="743"/>
        <end position="754"/>
    </location>
</feature>
<dbReference type="Proteomes" id="UP001500253">
    <property type="component" value="Unassembled WGS sequence"/>
</dbReference>
<evidence type="ECO:0000256" key="12">
    <source>
        <dbReference type="SAM" id="MobiDB-lite"/>
    </source>
</evidence>
<dbReference type="PANTHER" id="PTHR43221:SF1">
    <property type="entry name" value="PROTEASE HTPX"/>
    <property type="match status" value="1"/>
</dbReference>
<gene>
    <name evidence="15" type="ORF">GCM10010246_75150</name>
</gene>
<keyword evidence="9 13" id="KW-1133">Transmembrane helix</keyword>
<evidence type="ECO:0000256" key="13">
    <source>
        <dbReference type="SAM" id="Phobius"/>
    </source>
</evidence>